<dbReference type="RefSeq" id="WP_203683377.1">
    <property type="nucleotide sequence ID" value="NZ_BOMW01000057.1"/>
</dbReference>
<evidence type="ECO:0000313" key="3">
    <source>
        <dbReference type="Proteomes" id="UP000629619"/>
    </source>
</evidence>
<protein>
    <submittedName>
        <fullName evidence="2">Uncharacterized protein</fullName>
    </submittedName>
</protein>
<feature type="region of interest" description="Disordered" evidence="1">
    <location>
        <begin position="35"/>
        <end position="54"/>
    </location>
</feature>
<organism evidence="2 3">
    <name type="scientific">Actinoplanes siamensis</name>
    <dbReference type="NCBI Taxonomy" id="1223317"/>
    <lineage>
        <taxon>Bacteria</taxon>
        <taxon>Bacillati</taxon>
        <taxon>Actinomycetota</taxon>
        <taxon>Actinomycetes</taxon>
        <taxon>Micromonosporales</taxon>
        <taxon>Micromonosporaceae</taxon>
        <taxon>Actinoplanes</taxon>
    </lineage>
</organism>
<gene>
    <name evidence="2" type="ORF">Asi03nite_55350</name>
</gene>
<dbReference type="EMBL" id="BOMW01000057">
    <property type="protein sequence ID" value="GIF07997.1"/>
    <property type="molecule type" value="Genomic_DNA"/>
</dbReference>
<accession>A0A919NBW5</accession>
<dbReference type="AlphaFoldDB" id="A0A919NBW5"/>
<evidence type="ECO:0000256" key="1">
    <source>
        <dbReference type="SAM" id="MobiDB-lite"/>
    </source>
</evidence>
<proteinExistence type="predicted"/>
<sequence length="54" mass="6148">MSDRARIDLDILRVITDRLRRANEMARRVAGPERVLRPGAGAEPATPLARRVRR</sequence>
<keyword evidence="3" id="KW-1185">Reference proteome</keyword>
<comment type="caution">
    <text evidence="2">The sequence shown here is derived from an EMBL/GenBank/DDBJ whole genome shotgun (WGS) entry which is preliminary data.</text>
</comment>
<evidence type="ECO:0000313" key="2">
    <source>
        <dbReference type="EMBL" id="GIF07997.1"/>
    </source>
</evidence>
<name>A0A919NBW5_9ACTN</name>
<reference evidence="2" key="1">
    <citation type="submission" date="2021-01" db="EMBL/GenBank/DDBJ databases">
        <title>Whole genome shotgun sequence of Actinoplanes siamensis NBRC 109076.</title>
        <authorList>
            <person name="Komaki H."/>
            <person name="Tamura T."/>
        </authorList>
    </citation>
    <scope>NUCLEOTIDE SEQUENCE</scope>
    <source>
        <strain evidence="2">NBRC 109076</strain>
    </source>
</reference>
<dbReference type="Proteomes" id="UP000629619">
    <property type="component" value="Unassembled WGS sequence"/>
</dbReference>